<name>A0A437J7B7_9SPHN</name>
<keyword evidence="1" id="KW-1133">Transmembrane helix</keyword>
<proteinExistence type="predicted"/>
<gene>
    <name evidence="2" type="ORF">ENE74_10770</name>
</gene>
<dbReference type="Proteomes" id="UP000282977">
    <property type="component" value="Unassembled WGS sequence"/>
</dbReference>
<dbReference type="EMBL" id="RZUL01000003">
    <property type="protein sequence ID" value="RVT40937.1"/>
    <property type="molecule type" value="Genomic_DNA"/>
</dbReference>
<keyword evidence="3" id="KW-1185">Reference proteome</keyword>
<keyword evidence="1" id="KW-0472">Membrane</keyword>
<evidence type="ECO:0000256" key="1">
    <source>
        <dbReference type="SAM" id="Phobius"/>
    </source>
</evidence>
<keyword evidence="1" id="KW-0812">Transmembrane</keyword>
<dbReference type="Pfam" id="PF11003">
    <property type="entry name" value="DUF2842"/>
    <property type="match status" value="1"/>
</dbReference>
<accession>A0A437J7B7</accession>
<sequence length="83" mass="9336">MTDPSVPPHITPGQPSWRKPVGMLLILVIITLWAVIVGSCSPWIGALPMLVQVPLYIMAGIIWIFPMKPLLAWMETGRFRWKA</sequence>
<evidence type="ECO:0000313" key="3">
    <source>
        <dbReference type="Proteomes" id="UP000282977"/>
    </source>
</evidence>
<comment type="caution">
    <text evidence="2">The sequence shown here is derived from an EMBL/GenBank/DDBJ whole genome shotgun (WGS) entry which is preliminary data.</text>
</comment>
<reference evidence="2 3" key="1">
    <citation type="submission" date="2019-01" db="EMBL/GenBank/DDBJ databases">
        <authorList>
            <person name="Chen W.-M."/>
        </authorList>
    </citation>
    <scope>NUCLEOTIDE SEQUENCE [LARGE SCALE GENOMIC DNA]</scope>
    <source>
        <strain evidence="2 3">TLA-22</strain>
    </source>
</reference>
<feature type="transmembrane region" description="Helical" evidence="1">
    <location>
        <begin position="21"/>
        <end position="44"/>
    </location>
</feature>
<organism evidence="2 3">
    <name type="scientific">Sphingobium algorifonticola</name>
    <dbReference type="NCBI Taxonomy" id="2008318"/>
    <lineage>
        <taxon>Bacteria</taxon>
        <taxon>Pseudomonadati</taxon>
        <taxon>Pseudomonadota</taxon>
        <taxon>Alphaproteobacteria</taxon>
        <taxon>Sphingomonadales</taxon>
        <taxon>Sphingomonadaceae</taxon>
        <taxon>Sphingobium</taxon>
    </lineage>
</organism>
<dbReference type="InterPro" id="IPR021265">
    <property type="entry name" value="DUF2842"/>
</dbReference>
<dbReference type="AlphaFoldDB" id="A0A437J7B7"/>
<dbReference type="OrthoDB" id="7510023at2"/>
<protein>
    <submittedName>
        <fullName evidence="2">DUF2842 domain-containing protein</fullName>
    </submittedName>
</protein>
<evidence type="ECO:0000313" key="2">
    <source>
        <dbReference type="EMBL" id="RVT40937.1"/>
    </source>
</evidence>
<dbReference type="RefSeq" id="WP_127690936.1">
    <property type="nucleotide sequence ID" value="NZ_RZUL01000003.1"/>
</dbReference>